<sequence length="249" mass="26503">MSYPPDPNNPYAQPQPPQGQPGYGYPQQGQPQYGYPQQGGVPPQGQPQYDQAAYGYPQQGAVPPQPGYDPYAQQAAYGYQQQGVAAADTGFVALPTGTFPVASYGARFGARLLDGLFVFVIYLVVYFIGLAAVFSSSDSSNGGGLAFGVIFLLDIVMAALFLAWDTVWVALKGATPGKMILGLMVVDERTGVKPNFGGSLVRWGFPVGLGIFTCGLGSILIYISPFFDNSGKLRGWHDKAANTVVIKVK</sequence>
<comment type="subcellular location">
    <subcellularLocation>
        <location evidence="1">Cell membrane</location>
        <topology evidence="1">Multi-pass membrane protein</topology>
    </subcellularLocation>
</comment>
<dbReference type="EMBL" id="JBHSQJ010000021">
    <property type="protein sequence ID" value="MFC5906943.1"/>
    <property type="molecule type" value="Genomic_DNA"/>
</dbReference>
<keyword evidence="3 7" id="KW-0812">Transmembrane</keyword>
<comment type="caution">
    <text evidence="9">The sequence shown here is derived from an EMBL/GenBank/DDBJ whole genome shotgun (WGS) entry which is preliminary data.</text>
</comment>
<evidence type="ECO:0000313" key="10">
    <source>
        <dbReference type="Proteomes" id="UP001596174"/>
    </source>
</evidence>
<feature type="transmembrane region" description="Helical" evidence="7">
    <location>
        <begin position="203"/>
        <end position="223"/>
    </location>
</feature>
<feature type="transmembrane region" description="Helical" evidence="7">
    <location>
        <begin position="112"/>
        <end position="134"/>
    </location>
</feature>
<protein>
    <submittedName>
        <fullName evidence="9">RDD family protein</fullName>
    </submittedName>
</protein>
<reference evidence="10" key="1">
    <citation type="journal article" date="2019" name="Int. J. Syst. Evol. Microbiol.">
        <title>The Global Catalogue of Microorganisms (GCM) 10K type strain sequencing project: providing services to taxonomists for standard genome sequencing and annotation.</title>
        <authorList>
            <consortium name="The Broad Institute Genomics Platform"/>
            <consortium name="The Broad Institute Genome Sequencing Center for Infectious Disease"/>
            <person name="Wu L."/>
            <person name="Ma J."/>
        </authorList>
    </citation>
    <scope>NUCLEOTIDE SEQUENCE [LARGE SCALE GENOMIC DNA]</scope>
    <source>
        <strain evidence="10">JCM 4816</strain>
    </source>
</reference>
<name>A0ABW1FXG9_9ACTN</name>
<feature type="transmembrane region" description="Helical" evidence="7">
    <location>
        <begin position="146"/>
        <end position="171"/>
    </location>
</feature>
<keyword evidence="2" id="KW-1003">Cell membrane</keyword>
<evidence type="ECO:0000256" key="1">
    <source>
        <dbReference type="ARBA" id="ARBA00004651"/>
    </source>
</evidence>
<dbReference type="Proteomes" id="UP001596174">
    <property type="component" value="Unassembled WGS sequence"/>
</dbReference>
<keyword evidence="10" id="KW-1185">Reference proteome</keyword>
<gene>
    <name evidence="9" type="ORF">ACFP3V_06910</name>
</gene>
<evidence type="ECO:0000259" key="8">
    <source>
        <dbReference type="Pfam" id="PF06271"/>
    </source>
</evidence>
<feature type="region of interest" description="Disordered" evidence="6">
    <location>
        <begin position="1"/>
        <end position="56"/>
    </location>
</feature>
<dbReference type="RefSeq" id="WP_380580861.1">
    <property type="nucleotide sequence ID" value="NZ_JBHSQJ010000021.1"/>
</dbReference>
<accession>A0ABW1FXG9</accession>
<feature type="domain" description="RDD" evidence="8">
    <location>
        <begin position="101"/>
        <end position="242"/>
    </location>
</feature>
<dbReference type="InterPro" id="IPR051791">
    <property type="entry name" value="Pra-immunoreactive"/>
</dbReference>
<evidence type="ECO:0000256" key="3">
    <source>
        <dbReference type="ARBA" id="ARBA00022692"/>
    </source>
</evidence>
<dbReference type="InterPro" id="IPR010432">
    <property type="entry name" value="RDD"/>
</dbReference>
<evidence type="ECO:0000256" key="4">
    <source>
        <dbReference type="ARBA" id="ARBA00022989"/>
    </source>
</evidence>
<dbReference type="Pfam" id="PF06271">
    <property type="entry name" value="RDD"/>
    <property type="match status" value="1"/>
</dbReference>
<evidence type="ECO:0000256" key="5">
    <source>
        <dbReference type="ARBA" id="ARBA00023136"/>
    </source>
</evidence>
<feature type="compositionally biased region" description="Low complexity" evidence="6">
    <location>
        <begin position="23"/>
        <end position="51"/>
    </location>
</feature>
<proteinExistence type="predicted"/>
<evidence type="ECO:0000256" key="2">
    <source>
        <dbReference type="ARBA" id="ARBA00022475"/>
    </source>
</evidence>
<dbReference type="PANTHER" id="PTHR36115:SF4">
    <property type="entry name" value="MEMBRANE PROTEIN"/>
    <property type="match status" value="1"/>
</dbReference>
<evidence type="ECO:0000256" key="6">
    <source>
        <dbReference type="SAM" id="MobiDB-lite"/>
    </source>
</evidence>
<evidence type="ECO:0000313" key="9">
    <source>
        <dbReference type="EMBL" id="MFC5906943.1"/>
    </source>
</evidence>
<organism evidence="9 10">
    <name type="scientific">Streptacidiphilus monticola</name>
    <dbReference type="NCBI Taxonomy" id="2161674"/>
    <lineage>
        <taxon>Bacteria</taxon>
        <taxon>Bacillati</taxon>
        <taxon>Actinomycetota</taxon>
        <taxon>Actinomycetes</taxon>
        <taxon>Kitasatosporales</taxon>
        <taxon>Streptomycetaceae</taxon>
        <taxon>Streptacidiphilus</taxon>
    </lineage>
</organism>
<feature type="compositionally biased region" description="Pro residues" evidence="6">
    <location>
        <begin position="1"/>
        <end position="19"/>
    </location>
</feature>
<keyword evidence="4 7" id="KW-1133">Transmembrane helix</keyword>
<dbReference type="PANTHER" id="PTHR36115">
    <property type="entry name" value="PROLINE-RICH ANTIGEN HOMOLOG-RELATED"/>
    <property type="match status" value="1"/>
</dbReference>
<keyword evidence="5 7" id="KW-0472">Membrane</keyword>
<evidence type="ECO:0000256" key="7">
    <source>
        <dbReference type="SAM" id="Phobius"/>
    </source>
</evidence>